<dbReference type="InterPro" id="IPR016193">
    <property type="entry name" value="Cytidine_deaminase-like"/>
</dbReference>
<dbReference type="Proteomes" id="UP000182321">
    <property type="component" value="Unassembled WGS sequence"/>
</dbReference>
<evidence type="ECO:0000256" key="5">
    <source>
        <dbReference type="ARBA" id="ARBA00018266"/>
    </source>
</evidence>
<evidence type="ECO:0000256" key="4">
    <source>
        <dbReference type="ARBA" id="ARBA00012783"/>
    </source>
</evidence>
<comment type="catalytic activity">
    <reaction evidence="11 15">
        <text>cytidine + H2O + H(+) = uridine + NH4(+)</text>
        <dbReference type="Rhea" id="RHEA:16069"/>
        <dbReference type="ChEBI" id="CHEBI:15377"/>
        <dbReference type="ChEBI" id="CHEBI:15378"/>
        <dbReference type="ChEBI" id="CHEBI:16704"/>
        <dbReference type="ChEBI" id="CHEBI:17562"/>
        <dbReference type="ChEBI" id="CHEBI:28938"/>
        <dbReference type="EC" id="3.5.4.5"/>
    </reaction>
</comment>
<dbReference type="PANTHER" id="PTHR11644">
    <property type="entry name" value="CYTIDINE DEAMINASE"/>
    <property type="match status" value="1"/>
</dbReference>
<protein>
    <recommendedName>
        <fullName evidence="5 15">Cytidine deaminase</fullName>
        <ecNumber evidence="4 15">3.5.4.5</ecNumber>
    </recommendedName>
    <alternativeName>
        <fullName evidence="9 15">Cytidine aminohydrolase</fullName>
    </alternativeName>
</protein>
<dbReference type="InterPro" id="IPR006262">
    <property type="entry name" value="Cyt_deam_tetra"/>
</dbReference>
<feature type="binding site" evidence="14">
    <location>
        <position position="53"/>
    </location>
    <ligand>
        <name>Zn(2+)</name>
        <dbReference type="ChEBI" id="CHEBI:29105"/>
        <note>catalytic</note>
    </ligand>
</feature>
<comment type="catalytic activity">
    <reaction evidence="10 15">
        <text>2'-deoxycytidine + H2O + H(+) = 2'-deoxyuridine + NH4(+)</text>
        <dbReference type="Rhea" id="RHEA:13433"/>
        <dbReference type="ChEBI" id="CHEBI:15377"/>
        <dbReference type="ChEBI" id="CHEBI:15378"/>
        <dbReference type="ChEBI" id="CHEBI:15698"/>
        <dbReference type="ChEBI" id="CHEBI:16450"/>
        <dbReference type="ChEBI" id="CHEBI:28938"/>
        <dbReference type="EC" id="3.5.4.5"/>
    </reaction>
</comment>
<dbReference type="InterPro" id="IPR002125">
    <property type="entry name" value="CMP_dCMP_dom"/>
</dbReference>
<dbReference type="GO" id="GO:0004126">
    <property type="term" value="F:cytidine deaminase activity"/>
    <property type="evidence" value="ECO:0007669"/>
    <property type="project" value="UniProtKB-UniRule"/>
</dbReference>
<dbReference type="PANTHER" id="PTHR11644:SF2">
    <property type="entry name" value="CYTIDINE DEAMINASE"/>
    <property type="match status" value="1"/>
</dbReference>
<evidence type="ECO:0000256" key="9">
    <source>
        <dbReference type="ARBA" id="ARBA00032005"/>
    </source>
</evidence>
<evidence type="ECO:0000256" key="10">
    <source>
        <dbReference type="ARBA" id="ARBA00049252"/>
    </source>
</evidence>
<proteinExistence type="inferred from homology"/>
<dbReference type="CDD" id="cd01283">
    <property type="entry name" value="cytidine_deaminase"/>
    <property type="match status" value="1"/>
</dbReference>
<dbReference type="Gene3D" id="3.40.140.10">
    <property type="entry name" value="Cytidine Deaminase, domain 2"/>
    <property type="match status" value="1"/>
</dbReference>
<dbReference type="EMBL" id="FNZX01000003">
    <property type="protein sequence ID" value="SEK17519.1"/>
    <property type="molecule type" value="Genomic_DNA"/>
</dbReference>
<feature type="binding site" evidence="14">
    <location>
        <position position="91"/>
    </location>
    <ligand>
        <name>Zn(2+)</name>
        <dbReference type="ChEBI" id="CHEBI:29105"/>
        <note>catalytic</note>
    </ligand>
</feature>
<dbReference type="AlphaFoldDB" id="A0A1H7EUH6"/>
<comment type="similarity">
    <text evidence="3 15">Belongs to the cytidine and deoxycytidylate deaminase family.</text>
</comment>
<evidence type="ECO:0000256" key="8">
    <source>
        <dbReference type="ARBA" id="ARBA00022833"/>
    </source>
</evidence>
<dbReference type="Pfam" id="PF00383">
    <property type="entry name" value="dCMP_cyt_deam_1"/>
    <property type="match status" value="1"/>
</dbReference>
<evidence type="ECO:0000256" key="6">
    <source>
        <dbReference type="ARBA" id="ARBA00022723"/>
    </source>
</evidence>
<dbReference type="InterPro" id="IPR016192">
    <property type="entry name" value="APOBEC/CMP_deaminase_Zn-bd"/>
</dbReference>
<dbReference type="NCBIfam" id="NF004064">
    <property type="entry name" value="PRK05578.1"/>
    <property type="match status" value="1"/>
</dbReference>
<feature type="binding site" evidence="13">
    <location>
        <begin position="42"/>
        <end position="48"/>
    </location>
    <ligand>
        <name>substrate</name>
    </ligand>
</feature>
<sequence>MTDFELVKLALEAREMAYTPYSHHKVGAALLCKDGTVFKGCNVENAGYTPTNCAERTAVFKAVSEGYKEYEAIAVVGGMDNLKDLPLCAPCGVCRQVLNEFGDPDTFRIILAEVKNVDDLSNITQDDVKMTNKTLKEILPLGFGPKNLYIE</sequence>
<comment type="function">
    <text evidence="2 15">This enzyme scavenges exogenous and endogenous cytidine and 2'-deoxycytidine for UMP synthesis.</text>
</comment>
<dbReference type="PROSITE" id="PS51747">
    <property type="entry name" value="CYT_DCMP_DEAMINASES_2"/>
    <property type="match status" value="1"/>
</dbReference>
<evidence type="ECO:0000256" key="12">
    <source>
        <dbReference type="PIRSR" id="PIRSR606262-1"/>
    </source>
</evidence>
<keyword evidence="8 14" id="KW-0862">Zinc</keyword>
<keyword evidence="7 15" id="KW-0378">Hydrolase</keyword>
<evidence type="ECO:0000256" key="11">
    <source>
        <dbReference type="ARBA" id="ARBA00049558"/>
    </source>
</evidence>
<name>A0A1H7EUH6_9FIRM</name>
<dbReference type="NCBIfam" id="TIGR01354">
    <property type="entry name" value="cyt_deam_tetra"/>
    <property type="match status" value="1"/>
</dbReference>
<dbReference type="GO" id="GO:0072527">
    <property type="term" value="P:pyrimidine-containing compound metabolic process"/>
    <property type="evidence" value="ECO:0007669"/>
    <property type="project" value="UniProtKB-ARBA"/>
</dbReference>
<evidence type="ECO:0000313" key="17">
    <source>
        <dbReference type="EMBL" id="SEK17519.1"/>
    </source>
</evidence>
<accession>A0A1H7EUH6</accession>
<evidence type="ECO:0000256" key="15">
    <source>
        <dbReference type="RuleBase" id="RU364006"/>
    </source>
</evidence>
<organism evidence="17 18">
    <name type="scientific">Pseudobutyrivibrio ruminis</name>
    <dbReference type="NCBI Taxonomy" id="46206"/>
    <lineage>
        <taxon>Bacteria</taxon>
        <taxon>Bacillati</taxon>
        <taxon>Bacillota</taxon>
        <taxon>Clostridia</taxon>
        <taxon>Lachnospirales</taxon>
        <taxon>Lachnospiraceae</taxon>
        <taxon>Pseudobutyrivibrio</taxon>
    </lineage>
</organism>
<feature type="active site" description="Proton donor" evidence="12">
    <location>
        <position position="55"/>
    </location>
</feature>
<evidence type="ECO:0000256" key="3">
    <source>
        <dbReference type="ARBA" id="ARBA00006576"/>
    </source>
</evidence>
<feature type="domain" description="CMP/dCMP-type deaminase" evidence="16">
    <location>
        <begin position="1"/>
        <end position="146"/>
    </location>
</feature>
<evidence type="ECO:0000256" key="2">
    <source>
        <dbReference type="ARBA" id="ARBA00003949"/>
    </source>
</evidence>
<comment type="cofactor">
    <cofactor evidence="1 14 15">
        <name>Zn(2+)</name>
        <dbReference type="ChEBI" id="CHEBI:29105"/>
    </cofactor>
</comment>
<evidence type="ECO:0000256" key="14">
    <source>
        <dbReference type="PIRSR" id="PIRSR606262-3"/>
    </source>
</evidence>
<dbReference type="EC" id="3.5.4.5" evidence="4 15"/>
<dbReference type="GO" id="GO:0055086">
    <property type="term" value="P:nucleobase-containing small molecule metabolic process"/>
    <property type="evidence" value="ECO:0007669"/>
    <property type="project" value="UniProtKB-ARBA"/>
</dbReference>
<dbReference type="GO" id="GO:0042802">
    <property type="term" value="F:identical protein binding"/>
    <property type="evidence" value="ECO:0007669"/>
    <property type="project" value="UniProtKB-ARBA"/>
</dbReference>
<dbReference type="PROSITE" id="PS00903">
    <property type="entry name" value="CYT_DCMP_DEAMINASES_1"/>
    <property type="match status" value="1"/>
</dbReference>
<reference evidence="18" key="1">
    <citation type="submission" date="2016-10" db="EMBL/GenBank/DDBJ databases">
        <authorList>
            <person name="Varghese N."/>
        </authorList>
    </citation>
    <scope>NUCLEOTIDE SEQUENCE [LARGE SCALE GENOMIC DNA]</scope>
    <source>
        <strain evidence="18">ACV-9</strain>
    </source>
</reference>
<feature type="binding site" evidence="14">
    <location>
        <position position="94"/>
    </location>
    <ligand>
        <name>Zn(2+)</name>
        <dbReference type="ChEBI" id="CHEBI:29105"/>
        <note>catalytic</note>
    </ligand>
</feature>
<keyword evidence="18" id="KW-1185">Reference proteome</keyword>
<evidence type="ECO:0000259" key="16">
    <source>
        <dbReference type="PROSITE" id="PS51747"/>
    </source>
</evidence>
<keyword evidence="6 14" id="KW-0479">Metal-binding</keyword>
<evidence type="ECO:0000256" key="1">
    <source>
        <dbReference type="ARBA" id="ARBA00001947"/>
    </source>
</evidence>
<gene>
    <name evidence="17" type="ORF">SAMN02910377_00050</name>
</gene>
<dbReference type="GO" id="GO:0005829">
    <property type="term" value="C:cytosol"/>
    <property type="evidence" value="ECO:0007669"/>
    <property type="project" value="TreeGrafter"/>
</dbReference>
<dbReference type="SUPFAM" id="SSF53927">
    <property type="entry name" value="Cytidine deaminase-like"/>
    <property type="match status" value="1"/>
</dbReference>
<dbReference type="RefSeq" id="WP_074788605.1">
    <property type="nucleotide sequence ID" value="NZ_FNZX01000003.1"/>
</dbReference>
<evidence type="ECO:0000256" key="13">
    <source>
        <dbReference type="PIRSR" id="PIRSR606262-2"/>
    </source>
</evidence>
<dbReference type="InterPro" id="IPR050202">
    <property type="entry name" value="Cyt/Deoxycyt_deaminase"/>
</dbReference>
<dbReference type="FunFam" id="3.40.140.10:FF:000008">
    <property type="entry name" value="Cytidine deaminase"/>
    <property type="match status" value="1"/>
</dbReference>
<dbReference type="GO" id="GO:0008270">
    <property type="term" value="F:zinc ion binding"/>
    <property type="evidence" value="ECO:0007669"/>
    <property type="project" value="UniProtKB-UniRule"/>
</dbReference>
<evidence type="ECO:0000256" key="7">
    <source>
        <dbReference type="ARBA" id="ARBA00022801"/>
    </source>
</evidence>
<evidence type="ECO:0000313" key="18">
    <source>
        <dbReference type="Proteomes" id="UP000182321"/>
    </source>
</evidence>